<dbReference type="Pfam" id="PF00389">
    <property type="entry name" value="2-Hacid_dh"/>
    <property type="match status" value="1"/>
</dbReference>
<dbReference type="PANTHER" id="PTHR43026">
    <property type="entry name" value="2-HYDROXYACID DEHYDROGENASE HOMOLOG 1-RELATED"/>
    <property type="match status" value="1"/>
</dbReference>
<evidence type="ECO:0000259" key="6">
    <source>
        <dbReference type="Pfam" id="PF02826"/>
    </source>
</evidence>
<gene>
    <name evidence="7" type="ORF">G5C33_03105</name>
</gene>
<dbReference type="InterPro" id="IPR006140">
    <property type="entry name" value="D-isomer_DH_NAD-bd"/>
</dbReference>
<dbReference type="KEGG" id="spzr:G5C33_03105"/>
<dbReference type="InterPro" id="IPR006139">
    <property type="entry name" value="D-isomer_2_OHA_DH_cat_dom"/>
</dbReference>
<accession>A0A6G6Y1V7</accession>
<dbReference type="AlphaFoldDB" id="A0A6G6Y1V7"/>
<evidence type="ECO:0000256" key="2">
    <source>
        <dbReference type="ARBA" id="ARBA00023002"/>
    </source>
</evidence>
<evidence type="ECO:0000256" key="3">
    <source>
        <dbReference type="ARBA" id="ARBA00023027"/>
    </source>
</evidence>
<dbReference type="InterPro" id="IPR058205">
    <property type="entry name" value="D-LDH-like"/>
</dbReference>
<organism evidence="7 8">
    <name type="scientific">Stakelama tenebrarum</name>
    <dbReference type="NCBI Taxonomy" id="2711215"/>
    <lineage>
        <taxon>Bacteria</taxon>
        <taxon>Pseudomonadati</taxon>
        <taxon>Pseudomonadota</taxon>
        <taxon>Alphaproteobacteria</taxon>
        <taxon>Sphingomonadales</taxon>
        <taxon>Sphingomonadaceae</taxon>
        <taxon>Stakelama</taxon>
    </lineage>
</organism>
<dbReference type="GO" id="GO:0051287">
    <property type="term" value="F:NAD binding"/>
    <property type="evidence" value="ECO:0007669"/>
    <property type="project" value="InterPro"/>
</dbReference>
<name>A0A6G6Y1V7_9SPHN</name>
<protein>
    <submittedName>
        <fullName evidence="7">2-hydroxyacid dehydrogenase</fullName>
    </submittedName>
</protein>
<dbReference type="CDD" id="cd12183">
    <property type="entry name" value="LDH_like_2"/>
    <property type="match status" value="1"/>
</dbReference>
<dbReference type="RefSeq" id="WP_165325878.1">
    <property type="nucleotide sequence ID" value="NZ_CP049109.1"/>
</dbReference>
<keyword evidence="2 4" id="KW-0560">Oxidoreductase</keyword>
<comment type="similarity">
    <text evidence="1 4">Belongs to the D-isomer specific 2-hydroxyacid dehydrogenase family.</text>
</comment>
<dbReference type="PROSITE" id="PS00671">
    <property type="entry name" value="D_2_HYDROXYACID_DH_3"/>
    <property type="match status" value="1"/>
</dbReference>
<dbReference type="SUPFAM" id="SSF51735">
    <property type="entry name" value="NAD(P)-binding Rossmann-fold domains"/>
    <property type="match status" value="1"/>
</dbReference>
<sequence>MRVAVFSAKGYDRRFLEASNRRFGHDLIFFDARLDTATAQLADGADAVCVFVNDCVDADVLAALDRLGVRTVALRCAGFNNVDLPAAEALEIAVVRVPAYSPEAVAEFTIGLLLALDRKIHRAWARVRENNFALDGLIGRNVHGRVAGVVGTGRIGALVARALRLGFGCEVLASDPYEDENLKAIGVRYVPRAQLLTESDIISLHCPLTPDTRHLIDREVIARARKGLVIVNTSRGALIDTSAVIEGLKRGDIGGIALDVYEQEADLFFADLSDEIVQDDVFQRLLTFPNVLITGHQAFLTEEALTAICDTTLGNLAAVEAGEPLVNRVSSASHMGCPVQPIVP</sequence>
<evidence type="ECO:0000256" key="4">
    <source>
        <dbReference type="RuleBase" id="RU003719"/>
    </source>
</evidence>
<keyword evidence="3" id="KW-0520">NAD</keyword>
<feature type="domain" description="D-isomer specific 2-hydroxyacid dehydrogenase catalytic" evidence="5">
    <location>
        <begin position="4"/>
        <end position="329"/>
    </location>
</feature>
<keyword evidence="8" id="KW-1185">Reference proteome</keyword>
<dbReference type="Gene3D" id="3.40.50.720">
    <property type="entry name" value="NAD(P)-binding Rossmann-like Domain"/>
    <property type="match status" value="2"/>
</dbReference>
<dbReference type="EMBL" id="CP049109">
    <property type="protein sequence ID" value="QIG78879.1"/>
    <property type="molecule type" value="Genomic_DNA"/>
</dbReference>
<dbReference type="PROSITE" id="PS00670">
    <property type="entry name" value="D_2_HYDROXYACID_DH_2"/>
    <property type="match status" value="1"/>
</dbReference>
<evidence type="ECO:0000259" key="5">
    <source>
        <dbReference type="Pfam" id="PF00389"/>
    </source>
</evidence>
<dbReference type="Pfam" id="PF02826">
    <property type="entry name" value="2-Hacid_dh_C"/>
    <property type="match status" value="1"/>
</dbReference>
<dbReference type="PANTHER" id="PTHR43026:SF1">
    <property type="entry name" value="2-HYDROXYACID DEHYDROGENASE HOMOLOG 1-RELATED"/>
    <property type="match status" value="1"/>
</dbReference>
<dbReference type="GO" id="GO:0008720">
    <property type="term" value="F:D-lactate dehydrogenase (NAD+) activity"/>
    <property type="evidence" value="ECO:0007669"/>
    <property type="project" value="TreeGrafter"/>
</dbReference>
<evidence type="ECO:0000256" key="1">
    <source>
        <dbReference type="ARBA" id="ARBA00005854"/>
    </source>
</evidence>
<evidence type="ECO:0000313" key="8">
    <source>
        <dbReference type="Proteomes" id="UP000501568"/>
    </source>
</evidence>
<evidence type="ECO:0000313" key="7">
    <source>
        <dbReference type="EMBL" id="QIG78879.1"/>
    </source>
</evidence>
<proteinExistence type="inferred from homology"/>
<feature type="domain" description="D-isomer specific 2-hydroxyacid dehydrogenase NAD-binding" evidence="6">
    <location>
        <begin position="110"/>
        <end position="298"/>
    </location>
</feature>
<dbReference type="Proteomes" id="UP000501568">
    <property type="component" value="Chromosome"/>
</dbReference>
<dbReference type="InterPro" id="IPR036291">
    <property type="entry name" value="NAD(P)-bd_dom_sf"/>
</dbReference>
<reference evidence="7 8" key="1">
    <citation type="submission" date="2020-02" db="EMBL/GenBank/DDBJ databases">
        <authorList>
            <person name="Zheng R.K."/>
            <person name="Sun C.M."/>
        </authorList>
    </citation>
    <scope>NUCLEOTIDE SEQUENCE [LARGE SCALE GENOMIC DNA]</scope>
    <source>
        <strain evidence="8">zrk23</strain>
    </source>
</reference>
<dbReference type="SUPFAM" id="SSF52283">
    <property type="entry name" value="Formate/glycerate dehydrogenase catalytic domain-like"/>
    <property type="match status" value="1"/>
</dbReference>
<dbReference type="InterPro" id="IPR029753">
    <property type="entry name" value="D-isomer_DH_CS"/>
</dbReference>